<sequence>MKDVSINTKRCRSDGDIRLRPDPPPAAGIMLCAGGSAGFLQGVEAPALSWWSVVVLLVCLSPFQATICLTQGSSQADGCLCTSDILSCTALHLEEVPRDMPVSAVTLDLSNNRIVQLEGGSFSGLPRLEMLRLAHNQLTVIHPGAFRNSSGSLLRHLDLSSNQLRVLEPHYFQELLGLEELLLFNNRIVHVESRVLTGLRNIRKAYLSHNRLTDFPFFSIQKHSHPLLSMLDLSSNRLPKLPLEDILNLPASVQGGLYLHNNSLVCECSMYRLFRHWEKQDFASVKFFREEHVCLVYGIQRGTVRFLVHGRYFEKCNLTGVSFPQTEQNSSVSVRVGKALLLHCVTSLSGHSVTFLWVAPNSEFVVPPGNNQSLKMFPNGSLEIVAAREQDSGIYWCMARDQQHNETWEVNVTVVLHHDSEGHEPFNTGFTTLLGCVVSLVLVLMYLYLTPCRCPPCMKAQSPTTATPTPGNEAGAGSGQSSILTPTPPATTEGPGRKVSTNKHVVFLEPIKEQQNGRLRVGPGAGAVQGHVGPGLLLGGEQHQRLQSQQRAGETDSIMSVFSDTPIMLP</sequence>
<evidence type="ECO:0000256" key="4">
    <source>
        <dbReference type="ARBA" id="ARBA00022692"/>
    </source>
</evidence>
<evidence type="ECO:0000256" key="8">
    <source>
        <dbReference type="ARBA" id="ARBA00022989"/>
    </source>
</evidence>
<dbReference type="Gene3D" id="3.80.10.10">
    <property type="entry name" value="Ribonuclease Inhibitor"/>
    <property type="match status" value="1"/>
</dbReference>
<dbReference type="InterPro" id="IPR001611">
    <property type="entry name" value="Leu-rich_rpt"/>
</dbReference>
<dbReference type="GO" id="GO:0007155">
    <property type="term" value="P:cell adhesion"/>
    <property type="evidence" value="ECO:0007669"/>
    <property type="project" value="UniProtKB-KW"/>
</dbReference>
<dbReference type="InterPro" id="IPR032675">
    <property type="entry name" value="LRR_dom_sf"/>
</dbReference>
<evidence type="ECO:0000256" key="1">
    <source>
        <dbReference type="ARBA" id="ARBA00004479"/>
    </source>
</evidence>
<dbReference type="GO" id="GO:0007420">
    <property type="term" value="P:brain development"/>
    <property type="evidence" value="ECO:0007669"/>
    <property type="project" value="TreeGrafter"/>
</dbReference>
<keyword evidence="12" id="KW-0393">Immunoglobulin domain</keyword>
<keyword evidence="4 14" id="KW-0812">Transmembrane</keyword>
<dbReference type="InterPro" id="IPR003591">
    <property type="entry name" value="Leu-rich_rpt_typical-subtyp"/>
</dbReference>
<dbReference type="PROSITE" id="PS50835">
    <property type="entry name" value="IG_LIKE"/>
    <property type="match status" value="1"/>
</dbReference>
<evidence type="ECO:0000256" key="2">
    <source>
        <dbReference type="ARBA" id="ARBA00005670"/>
    </source>
</evidence>
<evidence type="ECO:0000256" key="11">
    <source>
        <dbReference type="ARBA" id="ARBA00023180"/>
    </source>
</evidence>
<dbReference type="Gene3D" id="2.60.40.10">
    <property type="entry name" value="Immunoglobulins"/>
    <property type="match status" value="1"/>
</dbReference>
<dbReference type="SMART" id="SM00369">
    <property type="entry name" value="LRR_TYP"/>
    <property type="match status" value="6"/>
</dbReference>
<protein>
    <submittedName>
        <fullName evidence="17">Amphoterin-induced protein 3</fullName>
    </submittedName>
</protein>
<evidence type="ECO:0000256" key="9">
    <source>
        <dbReference type="ARBA" id="ARBA00023136"/>
    </source>
</evidence>
<keyword evidence="5" id="KW-0732">Signal</keyword>
<evidence type="ECO:0000256" key="7">
    <source>
        <dbReference type="ARBA" id="ARBA00022889"/>
    </source>
</evidence>
<dbReference type="GeneID" id="114450654"/>
<dbReference type="Proteomes" id="UP000515145">
    <property type="component" value="Chromosome 18"/>
</dbReference>
<dbReference type="InterPro" id="IPR007110">
    <property type="entry name" value="Ig-like_dom"/>
</dbReference>
<accession>A0A6P7K5N1</accession>
<dbReference type="Pfam" id="PF13855">
    <property type="entry name" value="LRR_8"/>
    <property type="match status" value="2"/>
</dbReference>
<evidence type="ECO:0000256" key="10">
    <source>
        <dbReference type="ARBA" id="ARBA00023157"/>
    </source>
</evidence>
<comment type="similarity">
    <text evidence="2">Belongs to the immunoglobulin superfamily. AMIGO family.</text>
</comment>
<dbReference type="PANTHER" id="PTHR24368">
    <property type="entry name" value="AMPHOTERIN-INDUCED PROTEIN"/>
    <property type="match status" value="1"/>
</dbReference>
<evidence type="ECO:0000313" key="17">
    <source>
        <dbReference type="RefSeq" id="XP_028284708.1"/>
    </source>
</evidence>
<keyword evidence="7" id="KW-0130">Cell adhesion</keyword>
<evidence type="ECO:0000256" key="12">
    <source>
        <dbReference type="ARBA" id="ARBA00023319"/>
    </source>
</evidence>
<feature type="region of interest" description="Disordered" evidence="13">
    <location>
        <begin position="459"/>
        <end position="499"/>
    </location>
</feature>
<organism evidence="16 17">
    <name type="scientific">Parambassis ranga</name>
    <name type="common">Indian glassy fish</name>
    <dbReference type="NCBI Taxonomy" id="210632"/>
    <lineage>
        <taxon>Eukaryota</taxon>
        <taxon>Metazoa</taxon>
        <taxon>Chordata</taxon>
        <taxon>Craniata</taxon>
        <taxon>Vertebrata</taxon>
        <taxon>Euteleostomi</taxon>
        <taxon>Actinopterygii</taxon>
        <taxon>Neopterygii</taxon>
        <taxon>Teleostei</taxon>
        <taxon>Neoteleostei</taxon>
        <taxon>Acanthomorphata</taxon>
        <taxon>Ovalentaria</taxon>
        <taxon>Ambassidae</taxon>
        <taxon>Parambassis</taxon>
    </lineage>
</organism>
<dbReference type="GO" id="GO:0016020">
    <property type="term" value="C:membrane"/>
    <property type="evidence" value="ECO:0007669"/>
    <property type="project" value="UniProtKB-SubCell"/>
</dbReference>
<keyword evidence="9 14" id="KW-0472">Membrane</keyword>
<reference evidence="17" key="1">
    <citation type="submission" date="2025-08" db="UniProtKB">
        <authorList>
            <consortium name="RefSeq"/>
        </authorList>
    </citation>
    <scope>IDENTIFICATION</scope>
</reference>
<comment type="subcellular location">
    <subcellularLocation>
        <location evidence="1">Membrane</location>
        <topology evidence="1">Single-pass type I membrane protein</topology>
    </subcellularLocation>
</comment>
<dbReference type="SMART" id="SM00408">
    <property type="entry name" value="IGc2"/>
    <property type="match status" value="1"/>
</dbReference>
<evidence type="ECO:0000256" key="5">
    <source>
        <dbReference type="ARBA" id="ARBA00022729"/>
    </source>
</evidence>
<evidence type="ECO:0000256" key="3">
    <source>
        <dbReference type="ARBA" id="ARBA00022614"/>
    </source>
</evidence>
<evidence type="ECO:0000256" key="6">
    <source>
        <dbReference type="ARBA" id="ARBA00022737"/>
    </source>
</evidence>
<feature type="transmembrane region" description="Helical" evidence="14">
    <location>
        <begin position="430"/>
        <end position="449"/>
    </location>
</feature>
<feature type="domain" description="Ig-like" evidence="15">
    <location>
        <begin position="324"/>
        <end position="413"/>
    </location>
</feature>
<gene>
    <name evidence="17" type="primary">amigo3</name>
</gene>
<dbReference type="OrthoDB" id="1394818at2759"/>
<feature type="compositionally biased region" description="Polar residues" evidence="13">
    <location>
        <begin position="461"/>
        <end position="470"/>
    </location>
</feature>
<evidence type="ECO:0000256" key="13">
    <source>
        <dbReference type="SAM" id="MobiDB-lite"/>
    </source>
</evidence>
<evidence type="ECO:0000313" key="16">
    <source>
        <dbReference type="Proteomes" id="UP000515145"/>
    </source>
</evidence>
<keyword evidence="3" id="KW-0433">Leucine-rich repeat</keyword>
<dbReference type="InterPro" id="IPR003598">
    <property type="entry name" value="Ig_sub2"/>
</dbReference>
<name>A0A6P7K5N1_9TELE</name>
<dbReference type="PROSITE" id="PS51450">
    <property type="entry name" value="LRR"/>
    <property type="match status" value="1"/>
</dbReference>
<dbReference type="InterPro" id="IPR031283">
    <property type="entry name" value="AMIGO"/>
</dbReference>
<dbReference type="RefSeq" id="XP_028284708.1">
    <property type="nucleotide sequence ID" value="XM_028428907.1"/>
</dbReference>
<proteinExistence type="inferred from homology"/>
<keyword evidence="16" id="KW-1185">Reference proteome</keyword>
<keyword evidence="8 14" id="KW-1133">Transmembrane helix</keyword>
<dbReference type="SUPFAM" id="SSF48726">
    <property type="entry name" value="Immunoglobulin"/>
    <property type="match status" value="1"/>
</dbReference>
<dbReference type="SMART" id="SM00409">
    <property type="entry name" value="IG"/>
    <property type="match status" value="1"/>
</dbReference>
<dbReference type="SUPFAM" id="SSF52058">
    <property type="entry name" value="L domain-like"/>
    <property type="match status" value="1"/>
</dbReference>
<dbReference type="CTD" id="386724"/>
<keyword evidence="10" id="KW-1015">Disulfide bond</keyword>
<evidence type="ECO:0000256" key="14">
    <source>
        <dbReference type="SAM" id="Phobius"/>
    </source>
</evidence>
<dbReference type="InterPro" id="IPR003599">
    <property type="entry name" value="Ig_sub"/>
</dbReference>
<evidence type="ECO:0000259" key="15">
    <source>
        <dbReference type="PROSITE" id="PS50835"/>
    </source>
</evidence>
<dbReference type="InterPro" id="IPR036179">
    <property type="entry name" value="Ig-like_dom_sf"/>
</dbReference>
<dbReference type="InterPro" id="IPR013783">
    <property type="entry name" value="Ig-like_fold"/>
</dbReference>
<dbReference type="PANTHER" id="PTHR24368:SF62">
    <property type="entry name" value="AMPHOTERIN-INDUCED PROTEIN 3"/>
    <property type="match status" value="1"/>
</dbReference>
<dbReference type="AlphaFoldDB" id="A0A6P7K5N1"/>
<keyword evidence="6" id="KW-0677">Repeat</keyword>
<dbReference type="InParanoid" id="A0A6P7K5N1"/>
<dbReference type="FunCoup" id="A0A6P7K5N1">
    <property type="interactions" value="1518"/>
</dbReference>
<keyword evidence="11" id="KW-0325">Glycoprotein</keyword>
<dbReference type="Pfam" id="PF13927">
    <property type="entry name" value="Ig_3"/>
    <property type="match status" value="1"/>
</dbReference>